<feature type="compositionally biased region" description="Polar residues" evidence="1">
    <location>
        <begin position="106"/>
        <end position="121"/>
    </location>
</feature>
<evidence type="ECO:0000256" key="1">
    <source>
        <dbReference type="SAM" id="MobiDB-lite"/>
    </source>
</evidence>
<evidence type="ECO:0000313" key="3">
    <source>
        <dbReference type="EMBL" id="KAK6336006.1"/>
    </source>
</evidence>
<name>A0AAV9U8N0_9PEZI</name>
<evidence type="ECO:0000313" key="4">
    <source>
        <dbReference type="Proteomes" id="UP001373714"/>
    </source>
</evidence>
<dbReference type="AlphaFoldDB" id="A0AAV9U8N0"/>
<evidence type="ECO:0000256" key="2">
    <source>
        <dbReference type="SAM" id="SignalP"/>
    </source>
</evidence>
<accession>A0AAV9U8N0</accession>
<comment type="caution">
    <text evidence="3">The sequence shown here is derived from an EMBL/GenBank/DDBJ whole genome shotgun (WGS) entry which is preliminary data.</text>
</comment>
<dbReference type="EMBL" id="JAVHNS010000014">
    <property type="protein sequence ID" value="KAK6336006.1"/>
    <property type="molecule type" value="Genomic_DNA"/>
</dbReference>
<reference evidence="3 4" key="1">
    <citation type="submission" date="2019-10" db="EMBL/GenBank/DDBJ databases">
        <authorList>
            <person name="Palmer J.M."/>
        </authorList>
    </citation>
    <scope>NUCLEOTIDE SEQUENCE [LARGE SCALE GENOMIC DNA]</scope>
    <source>
        <strain evidence="3 4">TWF730</strain>
    </source>
</reference>
<organism evidence="3 4">
    <name type="scientific">Orbilia blumenaviensis</name>
    <dbReference type="NCBI Taxonomy" id="1796055"/>
    <lineage>
        <taxon>Eukaryota</taxon>
        <taxon>Fungi</taxon>
        <taxon>Dikarya</taxon>
        <taxon>Ascomycota</taxon>
        <taxon>Pezizomycotina</taxon>
        <taxon>Orbiliomycetes</taxon>
        <taxon>Orbiliales</taxon>
        <taxon>Orbiliaceae</taxon>
        <taxon>Orbilia</taxon>
    </lineage>
</organism>
<keyword evidence="4" id="KW-1185">Reference proteome</keyword>
<keyword evidence="2" id="KW-0732">Signal</keyword>
<gene>
    <name evidence="3" type="ORF">TWF730_003380</name>
</gene>
<feature type="region of interest" description="Disordered" evidence="1">
    <location>
        <begin position="97"/>
        <end position="157"/>
    </location>
</feature>
<feature type="compositionally biased region" description="Polar residues" evidence="1">
    <location>
        <begin position="128"/>
        <end position="152"/>
    </location>
</feature>
<protein>
    <recommendedName>
        <fullName evidence="5">GPI anchored serine-threonine rich protein</fullName>
    </recommendedName>
</protein>
<feature type="chain" id="PRO_5043407136" description="GPI anchored serine-threonine rich protein" evidence="2">
    <location>
        <begin position="19"/>
        <end position="184"/>
    </location>
</feature>
<sequence length="184" mass="18486">MRFTTILSVAAFAGAALAQNQQGQPGAGCAAQNVLTACLSTQGSRISQCKTLDYGCMCTVQADVLQCYDQCPNDVNRSTEQSKLTAYCVAASAAAPVSTPTPASTFSVETTGSAPAPTQTESGDDATPTDSADGSSTETEAPTGTKSSNGKAATSEPAGSSAAKITWMCASSLMAVLTAAFMAL</sequence>
<proteinExistence type="predicted"/>
<dbReference type="Proteomes" id="UP001373714">
    <property type="component" value="Unassembled WGS sequence"/>
</dbReference>
<evidence type="ECO:0008006" key="5">
    <source>
        <dbReference type="Google" id="ProtNLM"/>
    </source>
</evidence>
<feature type="signal peptide" evidence="2">
    <location>
        <begin position="1"/>
        <end position="18"/>
    </location>
</feature>